<name>A0AA40LU42_CNENI</name>
<organism evidence="2 3">
    <name type="scientific">Cnephaeus nilssonii</name>
    <name type="common">Northern bat</name>
    <name type="synonym">Eptesicus nilssonii</name>
    <dbReference type="NCBI Taxonomy" id="3371016"/>
    <lineage>
        <taxon>Eukaryota</taxon>
        <taxon>Metazoa</taxon>
        <taxon>Chordata</taxon>
        <taxon>Craniata</taxon>
        <taxon>Vertebrata</taxon>
        <taxon>Euteleostomi</taxon>
        <taxon>Mammalia</taxon>
        <taxon>Eutheria</taxon>
        <taxon>Laurasiatheria</taxon>
        <taxon>Chiroptera</taxon>
        <taxon>Yangochiroptera</taxon>
        <taxon>Vespertilionidae</taxon>
        <taxon>Cnephaeus</taxon>
    </lineage>
</organism>
<dbReference type="Proteomes" id="UP001177744">
    <property type="component" value="Unassembled WGS sequence"/>
</dbReference>
<evidence type="ECO:0000256" key="1">
    <source>
        <dbReference type="SAM" id="MobiDB-lite"/>
    </source>
</evidence>
<feature type="region of interest" description="Disordered" evidence="1">
    <location>
        <begin position="18"/>
        <end position="41"/>
    </location>
</feature>
<evidence type="ECO:0000313" key="3">
    <source>
        <dbReference type="Proteomes" id="UP001177744"/>
    </source>
</evidence>
<comment type="caution">
    <text evidence="2">The sequence shown here is derived from an EMBL/GenBank/DDBJ whole genome shotgun (WGS) entry which is preliminary data.</text>
</comment>
<dbReference type="EMBL" id="JAULJE010000004">
    <property type="protein sequence ID" value="KAK1343709.1"/>
    <property type="molecule type" value="Genomic_DNA"/>
</dbReference>
<accession>A0AA40LU42</accession>
<reference evidence="2" key="1">
    <citation type="submission" date="2023-06" db="EMBL/GenBank/DDBJ databases">
        <title>Reference genome for the Northern bat (Eptesicus nilssonii), a most northern bat species.</title>
        <authorList>
            <person name="Laine V.N."/>
            <person name="Pulliainen A.T."/>
            <person name="Lilley T.M."/>
        </authorList>
    </citation>
    <scope>NUCLEOTIDE SEQUENCE</scope>
    <source>
        <strain evidence="2">BLF_Eptnil</strain>
        <tissue evidence="2">Kidney</tissue>
    </source>
</reference>
<evidence type="ECO:0000313" key="2">
    <source>
        <dbReference type="EMBL" id="KAK1343709.1"/>
    </source>
</evidence>
<protein>
    <submittedName>
        <fullName evidence="2">Uncharacterized protein</fullName>
    </submittedName>
</protein>
<proteinExistence type="predicted"/>
<dbReference type="AlphaFoldDB" id="A0AA40LU42"/>
<sequence>MSETYLLSRQSQKKKLQVAVSHEQAVNQKDSSRTGARKAKAATPMTYFQIAKGQDRYHQDW</sequence>
<keyword evidence="3" id="KW-1185">Reference proteome</keyword>
<gene>
    <name evidence="2" type="ORF">QTO34_014262</name>
</gene>